<evidence type="ECO:0000313" key="3">
    <source>
        <dbReference type="Proteomes" id="UP000326759"/>
    </source>
</evidence>
<proteinExistence type="predicted"/>
<sequence length="226" mass="25808">MEIYEEIGIFIGALHSSRASQNSSRSRSEIVIIDPDYVKSKISPERKERSSSKESIVQVHSSPSISRDTNNKPSSLWQRTSKTINQSSQKKLRRISDTGSLKEENLTKMNKETLSHYEEYKSITKIEDLRAKSSNERSSLKKSNDLPKTNKDSLSHYEEYKSTTKIEDLRPKIDDLRPKDSISEHSEVSSPESPSWLDKLTNDNKYGMHPPKDITKAFELPSTSSE</sequence>
<feature type="compositionally biased region" description="Basic and acidic residues" evidence="1">
    <location>
        <begin position="94"/>
        <end position="187"/>
    </location>
</feature>
<organism evidence="2 3">
    <name type="scientific">Armadillidium nasatum</name>
    <dbReference type="NCBI Taxonomy" id="96803"/>
    <lineage>
        <taxon>Eukaryota</taxon>
        <taxon>Metazoa</taxon>
        <taxon>Ecdysozoa</taxon>
        <taxon>Arthropoda</taxon>
        <taxon>Crustacea</taxon>
        <taxon>Multicrustacea</taxon>
        <taxon>Malacostraca</taxon>
        <taxon>Eumalacostraca</taxon>
        <taxon>Peracarida</taxon>
        <taxon>Isopoda</taxon>
        <taxon>Oniscidea</taxon>
        <taxon>Crinocheta</taxon>
        <taxon>Armadillidiidae</taxon>
        <taxon>Armadillidium</taxon>
    </lineage>
</organism>
<name>A0A5N5STF4_9CRUS</name>
<keyword evidence="3" id="KW-1185">Reference proteome</keyword>
<feature type="region of interest" description="Disordered" evidence="1">
    <location>
        <begin position="42"/>
        <end position="226"/>
    </location>
</feature>
<dbReference type="EMBL" id="SEYY01020202">
    <property type="protein sequence ID" value="KAB7497493.1"/>
    <property type="molecule type" value="Genomic_DNA"/>
</dbReference>
<reference evidence="2 3" key="1">
    <citation type="journal article" date="2019" name="PLoS Biol.">
        <title>Sex chromosomes control vertical transmission of feminizing Wolbachia symbionts in an isopod.</title>
        <authorList>
            <person name="Becking T."/>
            <person name="Chebbi M.A."/>
            <person name="Giraud I."/>
            <person name="Moumen B."/>
            <person name="Laverre T."/>
            <person name="Caubet Y."/>
            <person name="Peccoud J."/>
            <person name="Gilbert C."/>
            <person name="Cordaux R."/>
        </authorList>
    </citation>
    <scope>NUCLEOTIDE SEQUENCE [LARGE SCALE GENOMIC DNA]</scope>
    <source>
        <strain evidence="2">ANa2</strain>
        <tissue evidence="2">Whole body excluding digestive tract and cuticle</tissue>
    </source>
</reference>
<evidence type="ECO:0000313" key="2">
    <source>
        <dbReference type="EMBL" id="KAB7497493.1"/>
    </source>
</evidence>
<gene>
    <name evidence="2" type="ORF">Anas_03876</name>
</gene>
<feature type="compositionally biased region" description="Polar residues" evidence="1">
    <location>
        <begin position="58"/>
        <end position="89"/>
    </location>
</feature>
<dbReference type="Proteomes" id="UP000326759">
    <property type="component" value="Unassembled WGS sequence"/>
</dbReference>
<evidence type="ECO:0000256" key="1">
    <source>
        <dbReference type="SAM" id="MobiDB-lite"/>
    </source>
</evidence>
<feature type="compositionally biased region" description="Basic and acidic residues" evidence="1">
    <location>
        <begin position="42"/>
        <end position="52"/>
    </location>
</feature>
<comment type="caution">
    <text evidence="2">The sequence shown here is derived from an EMBL/GenBank/DDBJ whole genome shotgun (WGS) entry which is preliminary data.</text>
</comment>
<dbReference type="AlphaFoldDB" id="A0A5N5STF4"/>
<accession>A0A5N5STF4</accession>
<protein>
    <submittedName>
        <fullName evidence="2">Uncharacterized protein</fullName>
    </submittedName>
</protein>